<dbReference type="AlphaFoldDB" id="A0A2S6G7S0"/>
<gene>
    <name evidence="1" type="ORF">B0H24_100727</name>
</gene>
<comment type="caution">
    <text evidence="1">The sequence shown here is derived from an EMBL/GenBank/DDBJ whole genome shotgun (WGS) entry which is preliminary data.</text>
</comment>
<proteinExistence type="predicted"/>
<dbReference type="EMBL" id="PTIU01000007">
    <property type="protein sequence ID" value="PPK55120.1"/>
    <property type="molecule type" value="Genomic_DNA"/>
</dbReference>
<sequence>MIFFISDTARGLVDLRAANWILHPHHTFAYKPLVEGPA</sequence>
<dbReference type="Proteomes" id="UP000239446">
    <property type="component" value="Unassembled WGS sequence"/>
</dbReference>
<name>A0A2S6G7S0_9GAMM</name>
<organism evidence="1 2">
    <name type="scientific">Marinobacter persicus</name>
    <dbReference type="NCBI Taxonomy" id="930118"/>
    <lineage>
        <taxon>Bacteria</taxon>
        <taxon>Pseudomonadati</taxon>
        <taxon>Pseudomonadota</taxon>
        <taxon>Gammaproteobacteria</taxon>
        <taxon>Pseudomonadales</taxon>
        <taxon>Marinobacteraceae</taxon>
        <taxon>Marinobacter</taxon>
    </lineage>
</organism>
<protein>
    <submittedName>
        <fullName evidence="1">Uncharacterized protein</fullName>
    </submittedName>
</protein>
<accession>A0A2S6G7S0</accession>
<reference evidence="1 2" key="1">
    <citation type="submission" date="2018-02" db="EMBL/GenBank/DDBJ databases">
        <title>Subsurface microbial communities from deep shales in Ohio and West Virginia, USA.</title>
        <authorList>
            <person name="Wrighton K."/>
        </authorList>
    </citation>
    <scope>NUCLEOTIDE SEQUENCE [LARGE SCALE GENOMIC DNA]</scope>
    <source>
        <strain evidence="1 2">UTICA-S1B9</strain>
    </source>
</reference>
<evidence type="ECO:0000313" key="1">
    <source>
        <dbReference type="EMBL" id="PPK55120.1"/>
    </source>
</evidence>
<evidence type="ECO:0000313" key="2">
    <source>
        <dbReference type="Proteomes" id="UP000239446"/>
    </source>
</evidence>